<dbReference type="PANTHER" id="PTHR12989:SF10">
    <property type="entry name" value="DOL-P-GLC:GLC(2)MAN(9)GLCNAC(2)-PP-DOL ALPHA-1,2-GLUCOSYLTRANSFERASE-RELATED"/>
    <property type="match status" value="1"/>
</dbReference>
<feature type="transmembrane region" description="Helical" evidence="14">
    <location>
        <begin position="97"/>
        <end position="117"/>
    </location>
</feature>
<dbReference type="EC" id="2.4.1.256" evidence="4 14"/>
<comment type="caution">
    <text evidence="14">Lacks conserved residue(s) required for the propagation of feature annotation.</text>
</comment>
<feature type="region of interest" description="Disordered" evidence="15">
    <location>
        <begin position="208"/>
        <end position="238"/>
    </location>
</feature>
<evidence type="ECO:0000256" key="10">
    <source>
        <dbReference type="ARBA" id="ARBA00022989"/>
    </source>
</evidence>
<evidence type="ECO:0000256" key="9">
    <source>
        <dbReference type="ARBA" id="ARBA00022824"/>
    </source>
</evidence>
<dbReference type="GO" id="GO:0106073">
    <property type="term" value="F:dolichyl pyrophosphate Glc2Man9GlcNAc2 alpha-1,2-glucosyltransferase activity"/>
    <property type="evidence" value="ECO:0007669"/>
    <property type="project" value="UniProtKB-UniRule"/>
</dbReference>
<evidence type="ECO:0000256" key="8">
    <source>
        <dbReference type="ARBA" id="ARBA00022692"/>
    </source>
</evidence>
<feature type="transmembrane region" description="Helical" evidence="14">
    <location>
        <begin position="411"/>
        <end position="432"/>
    </location>
</feature>
<dbReference type="PANTHER" id="PTHR12989">
    <property type="entry name" value="ALPHA-1,2-GLUCOSYLTRANSFERASE ALG10"/>
    <property type="match status" value="1"/>
</dbReference>
<dbReference type="Proteomes" id="UP001055712">
    <property type="component" value="Unassembled WGS sequence"/>
</dbReference>
<dbReference type="GO" id="GO:0005789">
    <property type="term" value="C:endoplasmic reticulum membrane"/>
    <property type="evidence" value="ECO:0007669"/>
    <property type="project" value="UniProtKB-SubCell"/>
</dbReference>
<keyword evidence="9" id="KW-0256">Endoplasmic reticulum</keyword>
<evidence type="ECO:0000256" key="7">
    <source>
        <dbReference type="ARBA" id="ARBA00022679"/>
    </source>
</evidence>
<evidence type="ECO:0000256" key="15">
    <source>
        <dbReference type="SAM" id="MobiDB-lite"/>
    </source>
</evidence>
<dbReference type="AlphaFoldDB" id="A0A9D4TPJ0"/>
<feature type="transmembrane region" description="Helical" evidence="14">
    <location>
        <begin position="58"/>
        <end position="77"/>
    </location>
</feature>
<organism evidence="16 17">
    <name type="scientific">Chlorella vulgaris</name>
    <name type="common">Green alga</name>
    <dbReference type="NCBI Taxonomy" id="3077"/>
    <lineage>
        <taxon>Eukaryota</taxon>
        <taxon>Viridiplantae</taxon>
        <taxon>Chlorophyta</taxon>
        <taxon>core chlorophytes</taxon>
        <taxon>Trebouxiophyceae</taxon>
        <taxon>Chlorellales</taxon>
        <taxon>Chlorellaceae</taxon>
        <taxon>Chlorella clade</taxon>
        <taxon>Chlorella</taxon>
    </lineage>
</organism>
<evidence type="ECO:0000313" key="16">
    <source>
        <dbReference type="EMBL" id="KAI3431323.1"/>
    </source>
</evidence>
<reference evidence="16" key="2">
    <citation type="submission" date="2020-11" db="EMBL/GenBank/DDBJ databases">
        <authorList>
            <person name="Cecchin M."/>
            <person name="Marcolungo L."/>
            <person name="Rossato M."/>
            <person name="Girolomoni L."/>
            <person name="Cosentino E."/>
            <person name="Cuine S."/>
            <person name="Li-Beisson Y."/>
            <person name="Delledonne M."/>
            <person name="Ballottari M."/>
        </authorList>
    </citation>
    <scope>NUCLEOTIDE SEQUENCE</scope>
    <source>
        <strain evidence="16">211/11P</strain>
        <tissue evidence="16">Whole cell</tissue>
    </source>
</reference>
<dbReference type="EMBL" id="SIDB01000006">
    <property type="protein sequence ID" value="KAI3431323.1"/>
    <property type="molecule type" value="Genomic_DNA"/>
</dbReference>
<keyword evidence="6 14" id="KW-0328">Glycosyltransferase</keyword>
<dbReference type="InterPro" id="IPR016900">
    <property type="entry name" value="Alg10"/>
</dbReference>
<dbReference type="GO" id="GO:0006488">
    <property type="term" value="P:dolichol-linked oligosaccharide biosynthetic process"/>
    <property type="evidence" value="ECO:0007669"/>
    <property type="project" value="UniProtKB-UniRule"/>
</dbReference>
<evidence type="ECO:0000256" key="13">
    <source>
        <dbReference type="ARBA" id="ARBA00048064"/>
    </source>
</evidence>
<comment type="subcellular location">
    <subcellularLocation>
        <location evidence="1">Endoplasmic reticulum membrane</location>
        <topology evidence="1">Multi-pass membrane protein</topology>
    </subcellularLocation>
</comment>
<evidence type="ECO:0000256" key="3">
    <source>
        <dbReference type="ARBA" id="ARBA00010600"/>
    </source>
</evidence>
<feature type="transmembrane region" description="Helical" evidence="14">
    <location>
        <begin position="129"/>
        <end position="150"/>
    </location>
</feature>
<keyword evidence="8 14" id="KW-0812">Transmembrane</keyword>
<gene>
    <name evidence="16" type="ORF">D9Q98_004381</name>
</gene>
<keyword evidence="11 14" id="KW-0472">Membrane</keyword>
<evidence type="ECO:0000256" key="6">
    <source>
        <dbReference type="ARBA" id="ARBA00022676"/>
    </source>
</evidence>
<keyword evidence="7" id="KW-0808">Transferase</keyword>
<comment type="pathway">
    <text evidence="2">Protein modification; protein glycosylation.</text>
</comment>
<keyword evidence="17" id="KW-1185">Reference proteome</keyword>
<dbReference type="OrthoDB" id="4769at2759"/>
<feature type="transmembrane region" description="Helical" evidence="14">
    <location>
        <begin position="297"/>
        <end position="316"/>
    </location>
</feature>
<feature type="transmembrane region" description="Helical" evidence="14">
    <location>
        <begin position="453"/>
        <end position="473"/>
    </location>
</feature>
<evidence type="ECO:0000256" key="2">
    <source>
        <dbReference type="ARBA" id="ARBA00004922"/>
    </source>
</evidence>
<accession>A0A9D4TPJ0</accession>
<protein>
    <recommendedName>
        <fullName evidence="5 14">Dol-P-Glc:Glc(2)Man(9)GlcNAc(2)-PP-Dol alpha-1,2-glucosyltransferase</fullName>
        <ecNumber evidence="4 14">2.4.1.256</ecNumber>
    </recommendedName>
</protein>
<evidence type="ECO:0000256" key="14">
    <source>
        <dbReference type="PIRNR" id="PIRNR028810"/>
    </source>
</evidence>
<evidence type="ECO:0000313" key="17">
    <source>
        <dbReference type="Proteomes" id="UP001055712"/>
    </source>
</evidence>
<evidence type="ECO:0000256" key="11">
    <source>
        <dbReference type="ARBA" id="ARBA00023136"/>
    </source>
</evidence>
<comment type="function">
    <text evidence="12">Dol-P-Glc:Glc(2)Man(9)GlcNAc(2)-PP-Dol alpha-1,2-glucosyltransferase that operates in the biosynthetic pathway of dolichol-linked oligosaccharides, the glycan precursors employed in protein asparagine (N)-glycosylation. The assembly of dolichol-linked oligosaccharides begins on the cytosolic side of the endoplasmic reticulum membrane and finishes in its lumen. The sequential addition of sugars to dolichol pyrophosphate produces dolichol-linked oligosaccharides containing fourteen sugars, including two GlcNAcs, nine mannoses and three glucoses. Once assembled, the oligosaccharide is transferred from the lipid to nascent proteins by oligosaccharyltransferases. In the lumen of the endoplasmic reticulum, adds the third and last glucose residue from dolichyl phosphate glucose (Dol-P-Glc) onto the lipid-linked oligosaccharide intermediate Glc(2)Man(9)GlcNAc(2)-PP-Dol to produce Glc(3)Man(9)GlcNAc(2)-PP-Dol.</text>
</comment>
<evidence type="ECO:0000256" key="1">
    <source>
        <dbReference type="ARBA" id="ARBA00004477"/>
    </source>
</evidence>
<comment type="caution">
    <text evidence="16">The sequence shown here is derived from an EMBL/GenBank/DDBJ whole genome shotgun (WGS) entry which is preliminary data.</text>
</comment>
<reference evidence="16" key="1">
    <citation type="journal article" date="2019" name="Plant J.">
        <title>Chlorella vulgaris genome assembly and annotation reveals the molecular basis for metabolic acclimation to high light conditions.</title>
        <authorList>
            <person name="Cecchin M."/>
            <person name="Marcolungo L."/>
            <person name="Rossato M."/>
            <person name="Girolomoni L."/>
            <person name="Cosentino E."/>
            <person name="Cuine S."/>
            <person name="Li-Beisson Y."/>
            <person name="Delledonne M."/>
            <person name="Ballottari M."/>
        </authorList>
    </citation>
    <scope>NUCLEOTIDE SEQUENCE</scope>
    <source>
        <strain evidence="16">211/11P</strain>
    </source>
</reference>
<dbReference type="PIRSF" id="PIRSF028810">
    <property type="entry name" value="Alpha1_2_glucosyltferase_Alg10"/>
    <property type="match status" value="1"/>
</dbReference>
<comment type="catalytic activity">
    <reaction evidence="13">
        <text>an alpha-D-Glc-(1-&gt;3)-alpha-D-Glc-(1-&gt;3)-alpha-D-Man-(1-&gt;2)-alpha-D-Man-(1-&gt;2)-alpha-D-Man-(1-&gt;3)-[alpha-D-Man-(1-&gt;2)-alpha-D-Man-(1-&gt;3)-[alpha-D-Man-(1-&gt;2)-alpha-D-Man-(1-&gt;6)]-alpha-D-Man-(1-&gt;6)]-beta-D-Man-(1-&gt;4)-beta-D-GlcNAc-(1-&gt;4)-alpha-D-GlcNAc-diphospho-di-trans,poly-cis-dolichol + a di-trans,poly-cis-dolichyl beta-D-glucosyl phosphate = a alpha-D-Glc-(1-&gt;2)-alpha-D-Glc-(1-&gt;3)-alpha-D-Glc-(1-&gt;3)-alpha-D-Man-(1-&gt;2)-alpha-D-Man-(1-&gt;2)-alpha-D-Man-(1-&gt;3)-[alpha-D-Man-(1-&gt;2)-alpha-D-Man-(1-&gt;3)-[alpha-D-Man-(1-&gt;2)-alpha-D-Man-(1-&gt;6)]-alpha-D-Man-(1-&gt;6)]-beta-D-Man-(1-&gt;4)-beta-D-GlcNAc-(1-&gt;4)-alpha-D-GlcNAc-diphospho-di-trans,poly-cis-dolichol + a di-trans,poly-cis-dolichyl phosphate + H(+)</text>
        <dbReference type="Rhea" id="RHEA:29543"/>
        <dbReference type="Rhea" id="RHEA-COMP:19498"/>
        <dbReference type="Rhea" id="RHEA-COMP:19502"/>
        <dbReference type="Rhea" id="RHEA-COMP:19512"/>
        <dbReference type="Rhea" id="RHEA-COMP:19522"/>
        <dbReference type="ChEBI" id="CHEBI:15378"/>
        <dbReference type="ChEBI" id="CHEBI:57525"/>
        <dbReference type="ChEBI" id="CHEBI:57683"/>
        <dbReference type="ChEBI" id="CHEBI:132522"/>
        <dbReference type="ChEBI" id="CHEBI:132523"/>
        <dbReference type="EC" id="2.4.1.256"/>
    </reaction>
    <physiologicalReaction direction="left-to-right" evidence="13">
        <dbReference type="Rhea" id="RHEA:29544"/>
    </physiologicalReaction>
</comment>
<feature type="transmembrane region" description="Helical" evidence="14">
    <location>
        <begin position="263"/>
        <end position="285"/>
    </location>
</feature>
<evidence type="ECO:0000256" key="4">
    <source>
        <dbReference type="ARBA" id="ARBA00011967"/>
    </source>
</evidence>
<name>A0A9D4TPJ0_CHLVU</name>
<proteinExistence type="inferred from homology"/>
<evidence type="ECO:0000256" key="12">
    <source>
        <dbReference type="ARBA" id="ARBA00044727"/>
    </source>
</evidence>
<evidence type="ECO:0000256" key="5">
    <source>
        <dbReference type="ARBA" id="ARBA00018512"/>
    </source>
</evidence>
<feature type="transmembrane region" description="Helical" evidence="14">
    <location>
        <begin position="6"/>
        <end position="26"/>
    </location>
</feature>
<dbReference type="Pfam" id="PF04922">
    <property type="entry name" value="DIE2_ALG10"/>
    <property type="match status" value="1"/>
</dbReference>
<sequence>MPDSSGQAALAAVLLSVAVVAAALVAKLAPEPYMDEPFHVPQTQAYCAGRWREWDPKITTFPGLYVFGAALGHAVAASQRLLPAAMLPALPLCSTTVLRSASLLFAAACLPLFHHAARQLDVSRSQRQLNLMAAACFLFPLHFFFSVLYYTDVPSLFFTLAAYLAAQQQRHYLAAALGAAAVAVRQTNAVWVAFTLGAAVLARCQPAAGDHGDGGSSSRANSSGRGGGRRPPNSSRQRAGWLADLRRLLRQVWLRRGQLAGELGPLAAVVTAFAAFVVVNGGVVVGDKAHHVPVRHLAQPLYFLLYCTAWLAPVFWSPQALMAAAREIAATARRQPATSAAIAAAAAAAASGAVARGTLAHPFLLADNRHYTFYIWRRLIDRSPWSRYALIPAYLYAGWAVQRRLAHRDPLWLLGLAGATCLVLVPAHLLEFRYFSTPFYLVFLHMRTPSPRALAVVVASFAAVNAATLYVYLYRPFAWADGSVARFMW</sequence>
<comment type="similarity">
    <text evidence="3 14">Belongs to the ALG10 glucosyltransferase family.</text>
</comment>
<keyword evidence="10 14" id="KW-1133">Transmembrane helix</keyword>